<protein>
    <submittedName>
        <fullName evidence="2">Uncharacterized protein</fullName>
    </submittedName>
</protein>
<dbReference type="EMBL" id="CAJNNV010028862">
    <property type="protein sequence ID" value="CAE8625950.1"/>
    <property type="molecule type" value="Genomic_DNA"/>
</dbReference>
<keyword evidence="3" id="KW-1185">Reference proteome</keyword>
<evidence type="ECO:0000313" key="3">
    <source>
        <dbReference type="Proteomes" id="UP000654075"/>
    </source>
</evidence>
<accession>A0A813GLH4</accession>
<dbReference type="AlphaFoldDB" id="A0A813GLH4"/>
<sequence length="122" mass="13179">MLEAAPSASMRAAQQLGGQDLWNAGWAFSTSLRFDRPLLDVASGGSQSWPAAQDLNLEVWPMPPGLPQPWHRAASLRSVRLRQARQPVPGSPAPRRQPTLRGSSRQPGAGTRLRQQQPAPGA</sequence>
<organism evidence="2 3">
    <name type="scientific">Polarella glacialis</name>
    <name type="common">Dinoflagellate</name>
    <dbReference type="NCBI Taxonomy" id="89957"/>
    <lineage>
        <taxon>Eukaryota</taxon>
        <taxon>Sar</taxon>
        <taxon>Alveolata</taxon>
        <taxon>Dinophyceae</taxon>
        <taxon>Suessiales</taxon>
        <taxon>Suessiaceae</taxon>
        <taxon>Polarella</taxon>
    </lineage>
</organism>
<evidence type="ECO:0000313" key="2">
    <source>
        <dbReference type="EMBL" id="CAE8625950.1"/>
    </source>
</evidence>
<name>A0A813GLH4_POLGL</name>
<proteinExistence type="predicted"/>
<reference evidence="2" key="1">
    <citation type="submission" date="2021-02" db="EMBL/GenBank/DDBJ databases">
        <authorList>
            <person name="Dougan E. K."/>
            <person name="Rhodes N."/>
            <person name="Thang M."/>
            <person name="Chan C."/>
        </authorList>
    </citation>
    <scope>NUCLEOTIDE SEQUENCE</scope>
</reference>
<gene>
    <name evidence="2" type="ORF">PGLA1383_LOCUS42934</name>
</gene>
<feature type="region of interest" description="Disordered" evidence="1">
    <location>
        <begin position="82"/>
        <end position="122"/>
    </location>
</feature>
<feature type="compositionally biased region" description="Polar residues" evidence="1">
    <location>
        <begin position="113"/>
        <end position="122"/>
    </location>
</feature>
<evidence type="ECO:0000256" key="1">
    <source>
        <dbReference type="SAM" id="MobiDB-lite"/>
    </source>
</evidence>
<dbReference type="Proteomes" id="UP000654075">
    <property type="component" value="Unassembled WGS sequence"/>
</dbReference>
<comment type="caution">
    <text evidence="2">The sequence shown here is derived from an EMBL/GenBank/DDBJ whole genome shotgun (WGS) entry which is preliminary data.</text>
</comment>
<feature type="non-terminal residue" evidence="2">
    <location>
        <position position="122"/>
    </location>
</feature>